<proteinExistence type="predicted"/>
<name>A0A2T4IBW2_9RHOO</name>
<dbReference type="PANTHER" id="PTHR33747">
    <property type="entry name" value="UPF0225 PROTEIN SCO1677"/>
    <property type="match status" value="1"/>
</dbReference>
<dbReference type="Gene3D" id="3.10.450.50">
    <property type="match status" value="1"/>
</dbReference>
<dbReference type="AlphaFoldDB" id="A0A2T4IBW2"/>
<dbReference type="NCBIfam" id="TIGR02292">
    <property type="entry name" value="ygfB_yecA"/>
    <property type="match status" value="1"/>
</dbReference>
<reference evidence="1 2" key="1">
    <citation type="submission" date="2018-03" db="EMBL/GenBank/DDBJ databases">
        <authorList>
            <person name="Keele B.F."/>
        </authorList>
    </citation>
    <scope>NUCLEOTIDE SEQUENCE [LARGE SCALE GENOMIC DNA]</scope>
    <source>
        <strain evidence="1 2">D20</strain>
    </source>
</reference>
<dbReference type="SUPFAM" id="SSF103642">
    <property type="entry name" value="Sec-C motif"/>
    <property type="match status" value="1"/>
</dbReference>
<gene>
    <name evidence="1" type="ORF">C8261_15340</name>
</gene>
<dbReference type="SUPFAM" id="SSF101327">
    <property type="entry name" value="YgfB-like"/>
    <property type="match status" value="1"/>
</dbReference>
<dbReference type="InterPro" id="IPR004027">
    <property type="entry name" value="SEC_C_motif"/>
</dbReference>
<protein>
    <submittedName>
        <fullName evidence="1">YecA family protein</fullName>
    </submittedName>
</protein>
<comment type="caution">
    <text evidence="1">The sequence shown here is derived from an EMBL/GenBank/DDBJ whole genome shotgun (WGS) entry which is preliminary data.</text>
</comment>
<reference evidence="1 2" key="2">
    <citation type="submission" date="2018-04" db="EMBL/GenBank/DDBJ databases">
        <title>Thauera lacus sp. nov., isolated from an saline lake in Inner Mongolia, China.</title>
        <authorList>
            <person name="Liang Q.-Y."/>
        </authorList>
    </citation>
    <scope>NUCLEOTIDE SEQUENCE [LARGE SCALE GENOMIC DNA]</scope>
    <source>
        <strain evidence="1 2">D20</strain>
    </source>
</reference>
<dbReference type="InterPro" id="IPR036255">
    <property type="entry name" value="YgfB-like_sf"/>
</dbReference>
<dbReference type="Pfam" id="PF02810">
    <property type="entry name" value="SEC-C"/>
    <property type="match status" value="1"/>
</dbReference>
<evidence type="ECO:0000313" key="2">
    <source>
        <dbReference type="Proteomes" id="UP000241193"/>
    </source>
</evidence>
<dbReference type="Pfam" id="PF03695">
    <property type="entry name" value="UPF0149"/>
    <property type="match status" value="1"/>
</dbReference>
<organism evidence="1 2">
    <name type="scientific">Pseudothauera lacus</name>
    <dbReference type="NCBI Taxonomy" id="2136175"/>
    <lineage>
        <taxon>Bacteria</taxon>
        <taxon>Pseudomonadati</taxon>
        <taxon>Pseudomonadota</taxon>
        <taxon>Betaproteobacteria</taxon>
        <taxon>Rhodocyclales</taxon>
        <taxon>Zoogloeaceae</taxon>
        <taxon>Pseudothauera</taxon>
    </lineage>
</organism>
<dbReference type="Proteomes" id="UP000241193">
    <property type="component" value="Unassembled WGS sequence"/>
</dbReference>
<accession>A0A2T4IBW2</accession>
<dbReference type="PANTHER" id="PTHR33747:SF1">
    <property type="entry name" value="ADENYLATE CYCLASE-ASSOCIATED CAP C-TERMINAL DOMAIN-CONTAINING PROTEIN"/>
    <property type="match status" value="1"/>
</dbReference>
<dbReference type="InterPro" id="IPR011978">
    <property type="entry name" value="YgfB-like"/>
</dbReference>
<dbReference type="EMBL" id="PZKC01000015">
    <property type="protein sequence ID" value="PTD95253.1"/>
    <property type="molecule type" value="Genomic_DNA"/>
</dbReference>
<keyword evidence="2" id="KW-1185">Reference proteome</keyword>
<evidence type="ECO:0000313" key="1">
    <source>
        <dbReference type="EMBL" id="PTD95253.1"/>
    </source>
</evidence>
<sequence length="242" mass="25879">MTLGSTAMTDDEIQAHILDDEAFDELEALLVSDAVPEDCMNLEMLDGYLAAVVACPQALVPAQWLPAVWSAHDEAVSFGSGRQMQQAITLVLRYYNELVATVGIDDGWEPFCYASTDGDGLALGEEWMAGFTQGLELWPADWESRVPAADADAARDEIARMATLWEAPDADQADGETRLQWLEDAAAVVADLRARWQAAGIEGPALAVIEAPQGSTAGPGRNEPCPCGSGKKFKKCCGAEDA</sequence>
<dbReference type="OrthoDB" id="570299at2"/>